<evidence type="ECO:0000313" key="12">
    <source>
        <dbReference type="Proteomes" id="UP000830671"/>
    </source>
</evidence>
<dbReference type="GO" id="GO:0006874">
    <property type="term" value="P:intracellular calcium ion homeostasis"/>
    <property type="evidence" value="ECO:0007669"/>
    <property type="project" value="TreeGrafter"/>
</dbReference>
<protein>
    <submittedName>
        <fullName evidence="11">Vacuolar calcium ion transporter</fullName>
    </submittedName>
</protein>
<feature type="transmembrane region" description="Helical" evidence="9">
    <location>
        <begin position="163"/>
        <end position="189"/>
    </location>
</feature>
<accession>A0A9Q8SL08</accession>
<dbReference type="AlphaFoldDB" id="A0A9Q8SL08"/>
<feature type="domain" description="Sodium/calcium exchanger membrane region" evidence="10">
    <location>
        <begin position="87"/>
        <end position="250"/>
    </location>
</feature>
<evidence type="ECO:0000313" key="11">
    <source>
        <dbReference type="EMBL" id="UQC79095.1"/>
    </source>
</evidence>
<dbReference type="PANTHER" id="PTHR31503">
    <property type="entry name" value="VACUOLAR CALCIUM ION TRANSPORTER"/>
    <property type="match status" value="1"/>
</dbReference>
<feature type="transmembrane region" description="Helical" evidence="9">
    <location>
        <begin position="87"/>
        <end position="107"/>
    </location>
</feature>
<name>A0A9Q8SL08_9PEZI</name>
<gene>
    <name evidence="11" type="ORF">CLUP02_04574</name>
</gene>
<feature type="transmembrane region" description="Helical" evidence="9">
    <location>
        <begin position="201"/>
        <end position="218"/>
    </location>
</feature>
<dbReference type="EMBL" id="CP019474">
    <property type="protein sequence ID" value="UQC79095.1"/>
    <property type="molecule type" value="Genomic_DNA"/>
</dbReference>
<evidence type="ECO:0000256" key="3">
    <source>
        <dbReference type="ARBA" id="ARBA00022448"/>
    </source>
</evidence>
<feature type="transmembrane region" description="Helical" evidence="9">
    <location>
        <begin position="62"/>
        <end position="81"/>
    </location>
</feature>
<feature type="domain" description="Sodium/calcium exchanger membrane region" evidence="10">
    <location>
        <begin position="423"/>
        <end position="546"/>
    </location>
</feature>
<keyword evidence="6" id="KW-0406">Ion transport</keyword>
<evidence type="ECO:0000256" key="2">
    <source>
        <dbReference type="ARBA" id="ARBA00008170"/>
    </source>
</evidence>
<evidence type="ECO:0000256" key="8">
    <source>
        <dbReference type="SAM" id="MobiDB-lite"/>
    </source>
</evidence>
<evidence type="ECO:0000259" key="10">
    <source>
        <dbReference type="Pfam" id="PF01699"/>
    </source>
</evidence>
<feature type="transmembrane region" description="Helical" evidence="9">
    <location>
        <begin position="519"/>
        <end position="541"/>
    </location>
</feature>
<keyword evidence="12" id="KW-1185">Reference proteome</keyword>
<dbReference type="Proteomes" id="UP000830671">
    <property type="component" value="Chromosome 2"/>
</dbReference>
<dbReference type="GO" id="GO:0015369">
    <property type="term" value="F:calcium:proton antiporter activity"/>
    <property type="evidence" value="ECO:0007669"/>
    <property type="project" value="TreeGrafter"/>
</dbReference>
<dbReference type="RefSeq" id="XP_049140728.1">
    <property type="nucleotide sequence ID" value="XM_049283585.1"/>
</dbReference>
<keyword evidence="5 9" id="KW-1133">Transmembrane helix</keyword>
<dbReference type="GO" id="GO:0012505">
    <property type="term" value="C:endomembrane system"/>
    <property type="evidence" value="ECO:0007669"/>
    <property type="project" value="UniProtKB-SubCell"/>
</dbReference>
<evidence type="ECO:0000256" key="7">
    <source>
        <dbReference type="ARBA" id="ARBA00023136"/>
    </source>
</evidence>
<evidence type="ECO:0000256" key="9">
    <source>
        <dbReference type="SAM" id="Phobius"/>
    </source>
</evidence>
<dbReference type="InterPro" id="IPR004837">
    <property type="entry name" value="NaCa_Exmemb"/>
</dbReference>
<feature type="transmembrane region" description="Helical" evidence="9">
    <location>
        <begin position="238"/>
        <end position="255"/>
    </location>
</feature>
<feature type="region of interest" description="Disordered" evidence="8">
    <location>
        <begin position="319"/>
        <end position="355"/>
    </location>
</feature>
<dbReference type="PANTHER" id="PTHR31503:SF22">
    <property type="entry name" value="VACUOLAR CALCIUM ION TRANSPORTER"/>
    <property type="match status" value="1"/>
</dbReference>
<dbReference type="Gene3D" id="1.20.1420.30">
    <property type="entry name" value="NCX, central ion-binding region"/>
    <property type="match status" value="1"/>
</dbReference>
<keyword evidence="3" id="KW-0813">Transport</keyword>
<feature type="compositionally biased region" description="Basic and acidic residues" evidence="8">
    <location>
        <begin position="327"/>
        <end position="349"/>
    </location>
</feature>
<comment type="similarity">
    <text evidence="2">Belongs to the Ca(2+):cation antiporter (CaCA) (TC 2.A.19) family.</text>
</comment>
<evidence type="ECO:0000256" key="5">
    <source>
        <dbReference type="ARBA" id="ARBA00022989"/>
    </source>
</evidence>
<evidence type="ECO:0000256" key="4">
    <source>
        <dbReference type="ARBA" id="ARBA00022692"/>
    </source>
</evidence>
<dbReference type="GO" id="GO:0000329">
    <property type="term" value="C:fungal-type vacuole membrane"/>
    <property type="evidence" value="ECO:0007669"/>
    <property type="project" value="TreeGrafter"/>
</dbReference>
<dbReference type="KEGG" id="clup:CLUP02_04574"/>
<keyword evidence="7 9" id="KW-0472">Membrane</keyword>
<dbReference type="InterPro" id="IPR004713">
    <property type="entry name" value="CaH_exchang"/>
</dbReference>
<comment type="subcellular location">
    <subcellularLocation>
        <location evidence="1">Endomembrane system</location>
        <topology evidence="1">Multi-pass membrane protein</topology>
    </subcellularLocation>
</comment>
<keyword evidence="4 9" id="KW-0812">Transmembrane</keyword>
<dbReference type="Pfam" id="PF01699">
    <property type="entry name" value="Na_Ca_ex"/>
    <property type="match status" value="2"/>
</dbReference>
<feature type="transmembrane region" description="Helical" evidence="9">
    <location>
        <begin position="458"/>
        <end position="480"/>
    </location>
</feature>
<reference evidence="11" key="1">
    <citation type="journal article" date="2021" name="Mol. Plant Microbe Interact.">
        <title>Complete Genome Sequence of the Plant-Pathogenic Fungus Colletotrichum lupini.</title>
        <authorList>
            <person name="Baroncelli R."/>
            <person name="Pensec F."/>
            <person name="Da Lio D."/>
            <person name="Boufleur T."/>
            <person name="Vicente I."/>
            <person name="Sarrocco S."/>
            <person name="Picot A."/>
            <person name="Baraldi E."/>
            <person name="Sukno S."/>
            <person name="Thon M."/>
            <person name="Le Floch G."/>
        </authorList>
    </citation>
    <scope>NUCLEOTIDE SEQUENCE</scope>
    <source>
        <strain evidence="11">IMI 504893</strain>
    </source>
</reference>
<sequence>MPFHAVYMYPRMPGGSRHLTFSEAAGSEASLISRDLLLLENRTLPQPVESPQVKEAIRKKMFSLWLNCLLIFVPIGVWAFWSDKAPLVIFITNALAVVPLSSLLTGATEMIASDAGDTVGALLNITMGNLVELILFVPFIAPIKSFNGADVRSIALKHNQIQVVQASILGSMLVNLLPILGTALCVCGVSQQEPALDTSETQLLGCLLFVSVFVLLTGDHTFQARDGANEAMLTMGRASFFVVLFIYIFYFIHELREQHISAIRHQDVADLEDGRAIVSPDPPSSSRTRRLEDSRLGIWNGTNEVRCANTDTFVELDSIDGSSRSASSREDRESERGRKENKIEQRDSRASSCDSLESLSRQSLCHSTADPTHLNRISQTTTGAHRWSFSDRLRIFQTSRSKVATLRDREKSSRRSLGQKAVSVITLIISSALMSMSTEFLVGTIDDITHQGHLSESFIGLIILPVIGNVAEYVTVVTMASKEKLDLAIAVAAGSAIQIALCAAPITILAGWIMHRDAAFDFSLFEAAALLGAAALSTRLLMSDGRSNLKMPGIKGTLIKGNANSG</sequence>
<evidence type="ECO:0000256" key="1">
    <source>
        <dbReference type="ARBA" id="ARBA00004127"/>
    </source>
</evidence>
<proteinExistence type="inferred from homology"/>
<feature type="transmembrane region" description="Helical" evidence="9">
    <location>
        <begin position="487"/>
        <end position="513"/>
    </location>
</feature>
<organism evidence="11 12">
    <name type="scientific">Colletotrichum lupini</name>
    <dbReference type="NCBI Taxonomy" id="145971"/>
    <lineage>
        <taxon>Eukaryota</taxon>
        <taxon>Fungi</taxon>
        <taxon>Dikarya</taxon>
        <taxon>Ascomycota</taxon>
        <taxon>Pezizomycotina</taxon>
        <taxon>Sordariomycetes</taxon>
        <taxon>Hypocreomycetidae</taxon>
        <taxon>Glomerellales</taxon>
        <taxon>Glomerellaceae</taxon>
        <taxon>Colletotrichum</taxon>
        <taxon>Colletotrichum acutatum species complex</taxon>
    </lineage>
</organism>
<feature type="transmembrane region" description="Helical" evidence="9">
    <location>
        <begin position="119"/>
        <end position="143"/>
    </location>
</feature>
<feature type="transmembrane region" description="Helical" evidence="9">
    <location>
        <begin position="417"/>
        <end position="438"/>
    </location>
</feature>
<dbReference type="InterPro" id="IPR044880">
    <property type="entry name" value="NCX_ion-bd_dom_sf"/>
</dbReference>
<evidence type="ECO:0000256" key="6">
    <source>
        <dbReference type="ARBA" id="ARBA00023065"/>
    </source>
</evidence>
<dbReference type="GeneID" id="73338595"/>